<dbReference type="EMBL" id="JAAIUW010000006">
    <property type="protein sequence ID" value="KAF7826517.1"/>
    <property type="molecule type" value="Genomic_DNA"/>
</dbReference>
<keyword evidence="3" id="KW-1185">Reference proteome</keyword>
<dbReference type="AlphaFoldDB" id="A0A834TRC0"/>
<keyword evidence="1" id="KW-0472">Membrane</keyword>
<feature type="transmembrane region" description="Helical" evidence="1">
    <location>
        <begin position="33"/>
        <end position="51"/>
    </location>
</feature>
<organism evidence="2 3">
    <name type="scientific">Senna tora</name>
    <dbReference type="NCBI Taxonomy" id="362788"/>
    <lineage>
        <taxon>Eukaryota</taxon>
        <taxon>Viridiplantae</taxon>
        <taxon>Streptophyta</taxon>
        <taxon>Embryophyta</taxon>
        <taxon>Tracheophyta</taxon>
        <taxon>Spermatophyta</taxon>
        <taxon>Magnoliopsida</taxon>
        <taxon>eudicotyledons</taxon>
        <taxon>Gunneridae</taxon>
        <taxon>Pentapetalae</taxon>
        <taxon>rosids</taxon>
        <taxon>fabids</taxon>
        <taxon>Fabales</taxon>
        <taxon>Fabaceae</taxon>
        <taxon>Caesalpinioideae</taxon>
        <taxon>Cassia clade</taxon>
        <taxon>Senna</taxon>
    </lineage>
</organism>
<keyword evidence="1" id="KW-1133">Transmembrane helix</keyword>
<evidence type="ECO:0000256" key="1">
    <source>
        <dbReference type="SAM" id="Phobius"/>
    </source>
</evidence>
<evidence type="ECO:0000313" key="2">
    <source>
        <dbReference type="EMBL" id="KAF7826517.1"/>
    </source>
</evidence>
<sequence>MLPPFHSLLFMARAFIKEIISPYFSYGFPNERLVAPIILAFCSHAFGVYNVRDAMQTFKTTISIKRDVLENTNKVVKKTVVELVIIMSYLFITAYGFIKVAKALNPPPPPIVDNENLL</sequence>
<protein>
    <submittedName>
        <fullName evidence="2">Uncharacterized protein</fullName>
    </submittedName>
</protein>
<name>A0A834TRC0_9FABA</name>
<gene>
    <name evidence="2" type="ORF">G2W53_017681</name>
</gene>
<feature type="transmembrane region" description="Helical" evidence="1">
    <location>
        <begin position="80"/>
        <end position="98"/>
    </location>
</feature>
<comment type="caution">
    <text evidence="2">The sequence shown here is derived from an EMBL/GenBank/DDBJ whole genome shotgun (WGS) entry which is preliminary data.</text>
</comment>
<accession>A0A834TRC0</accession>
<keyword evidence="1" id="KW-0812">Transmembrane</keyword>
<evidence type="ECO:0000313" key="3">
    <source>
        <dbReference type="Proteomes" id="UP000634136"/>
    </source>
</evidence>
<reference evidence="2" key="1">
    <citation type="submission" date="2020-09" db="EMBL/GenBank/DDBJ databases">
        <title>Genome-Enabled Discovery of Anthraquinone Biosynthesis in Senna tora.</title>
        <authorList>
            <person name="Kang S.-H."/>
            <person name="Pandey R.P."/>
            <person name="Lee C.-M."/>
            <person name="Sim J.-S."/>
            <person name="Jeong J.-T."/>
            <person name="Choi B.-S."/>
            <person name="Jung M."/>
            <person name="Ginzburg D."/>
            <person name="Zhao K."/>
            <person name="Won S.Y."/>
            <person name="Oh T.-J."/>
            <person name="Yu Y."/>
            <person name="Kim N.-H."/>
            <person name="Lee O.R."/>
            <person name="Lee T.-H."/>
            <person name="Bashyal P."/>
            <person name="Kim T.-S."/>
            <person name="Lee W.-H."/>
            <person name="Kawkins C."/>
            <person name="Kim C.-K."/>
            <person name="Kim J.S."/>
            <person name="Ahn B.O."/>
            <person name="Rhee S.Y."/>
            <person name="Sohng J.K."/>
        </authorList>
    </citation>
    <scope>NUCLEOTIDE SEQUENCE</scope>
    <source>
        <tissue evidence="2">Leaf</tissue>
    </source>
</reference>
<dbReference type="Proteomes" id="UP000634136">
    <property type="component" value="Unassembled WGS sequence"/>
</dbReference>
<proteinExistence type="predicted"/>